<evidence type="ECO:0000313" key="2">
    <source>
        <dbReference type="EMBL" id="OGD98413.1"/>
    </source>
</evidence>
<dbReference type="Pfam" id="PF04977">
    <property type="entry name" value="DivIC"/>
    <property type="match status" value="1"/>
</dbReference>
<sequence length="115" mass="13643">MKRNSLLILAVIVSIFLSINSTKKILTFRTTFQEVEEAEKRLENLKKENENLKKEFEYKKSNDFAEGEIRNKLGLVKEGEVVVIVPREEVERRKETGNQRELPNWQKWRNLFFGS</sequence>
<accession>A0A1F5H2Q2</accession>
<evidence type="ECO:0008006" key="4">
    <source>
        <dbReference type="Google" id="ProtNLM"/>
    </source>
</evidence>
<protein>
    <recommendedName>
        <fullName evidence="4">Septum formation initiator</fullName>
    </recommendedName>
</protein>
<comment type="caution">
    <text evidence="2">The sequence shown here is derived from an EMBL/GenBank/DDBJ whole genome shotgun (WGS) entry which is preliminary data.</text>
</comment>
<proteinExistence type="predicted"/>
<dbReference type="Proteomes" id="UP000177039">
    <property type="component" value="Unassembled WGS sequence"/>
</dbReference>
<name>A0A1F5H2Q2_9BACT</name>
<keyword evidence="1" id="KW-0175">Coiled coil</keyword>
<dbReference type="InterPro" id="IPR007060">
    <property type="entry name" value="FtsL/DivIC"/>
</dbReference>
<evidence type="ECO:0000256" key="1">
    <source>
        <dbReference type="SAM" id="Coils"/>
    </source>
</evidence>
<dbReference type="EMBL" id="MFBT01000037">
    <property type="protein sequence ID" value="OGD98413.1"/>
    <property type="molecule type" value="Genomic_DNA"/>
</dbReference>
<feature type="coiled-coil region" evidence="1">
    <location>
        <begin position="28"/>
        <end position="62"/>
    </location>
</feature>
<dbReference type="AlphaFoldDB" id="A0A1F5H2Q2"/>
<evidence type="ECO:0000313" key="3">
    <source>
        <dbReference type="Proteomes" id="UP000177039"/>
    </source>
</evidence>
<reference evidence="2 3" key="1">
    <citation type="journal article" date="2016" name="Nat. Commun.">
        <title>Thousands of microbial genomes shed light on interconnected biogeochemical processes in an aquifer system.</title>
        <authorList>
            <person name="Anantharaman K."/>
            <person name="Brown C.T."/>
            <person name="Hug L.A."/>
            <person name="Sharon I."/>
            <person name="Castelle C.J."/>
            <person name="Probst A.J."/>
            <person name="Thomas B.C."/>
            <person name="Singh A."/>
            <person name="Wilkins M.J."/>
            <person name="Karaoz U."/>
            <person name="Brodie E.L."/>
            <person name="Williams K.H."/>
            <person name="Hubbard S.S."/>
            <person name="Banfield J.F."/>
        </authorList>
    </citation>
    <scope>NUCLEOTIDE SEQUENCE [LARGE SCALE GENOMIC DNA]</scope>
</reference>
<organism evidence="2 3">
    <name type="scientific">Candidatus Curtissbacteria bacterium RIFCSPLOWO2_01_FULL_42_50</name>
    <dbReference type="NCBI Taxonomy" id="1797730"/>
    <lineage>
        <taxon>Bacteria</taxon>
        <taxon>Candidatus Curtissiibacteriota</taxon>
    </lineage>
</organism>
<gene>
    <name evidence="2" type="ORF">A3B54_03700</name>
</gene>